<evidence type="ECO:0000313" key="2">
    <source>
        <dbReference type="Proteomes" id="UP000031670"/>
    </source>
</evidence>
<proteinExistence type="predicted"/>
<protein>
    <submittedName>
        <fullName evidence="1">Uncharacterized protein</fullName>
    </submittedName>
</protein>
<reference evidence="1 2" key="1">
    <citation type="submission" date="2015-01" db="EMBL/GenBank/DDBJ databases">
        <title>Vibrio sp. C5 JCM 19232 whole genome shotgun sequence.</title>
        <authorList>
            <person name="Sawabe T."/>
            <person name="Meirelles P."/>
            <person name="Feng G."/>
            <person name="Sayaka M."/>
            <person name="Hattori M."/>
            <person name="Ohkuma M."/>
        </authorList>
    </citation>
    <scope>NUCLEOTIDE SEQUENCE [LARGE SCALE GENOMIC DNA]</scope>
    <source>
        <strain evidence="1 2">JCM19232</strain>
    </source>
</reference>
<gene>
    <name evidence="1" type="ORF">JCM19232_2587</name>
</gene>
<comment type="caution">
    <text evidence="1">The sequence shown here is derived from an EMBL/GenBank/DDBJ whole genome shotgun (WGS) entry which is preliminary data.</text>
</comment>
<organism evidence="1 2">
    <name type="scientific">Vibrio ishigakensis</name>
    <dbReference type="NCBI Taxonomy" id="1481914"/>
    <lineage>
        <taxon>Bacteria</taxon>
        <taxon>Pseudomonadati</taxon>
        <taxon>Pseudomonadota</taxon>
        <taxon>Gammaproteobacteria</taxon>
        <taxon>Vibrionales</taxon>
        <taxon>Vibrionaceae</taxon>
        <taxon>Vibrio</taxon>
    </lineage>
</organism>
<dbReference type="AlphaFoldDB" id="A0A0B8PG52"/>
<reference evidence="1 2" key="2">
    <citation type="submission" date="2015-01" db="EMBL/GenBank/DDBJ databases">
        <authorList>
            <consortium name="NBRP consortium"/>
            <person name="Sawabe T."/>
            <person name="Meirelles P."/>
            <person name="Feng G."/>
            <person name="Sayaka M."/>
            <person name="Hattori M."/>
            <person name="Ohkuma M."/>
        </authorList>
    </citation>
    <scope>NUCLEOTIDE SEQUENCE [LARGE SCALE GENOMIC DNA]</scope>
    <source>
        <strain evidence="1 2">JCM19232</strain>
    </source>
</reference>
<dbReference type="Proteomes" id="UP000031670">
    <property type="component" value="Unassembled WGS sequence"/>
</dbReference>
<dbReference type="EMBL" id="BBSA01000009">
    <property type="protein sequence ID" value="GAM63607.1"/>
    <property type="molecule type" value="Genomic_DNA"/>
</dbReference>
<name>A0A0B8PG52_9VIBR</name>
<evidence type="ECO:0000313" key="1">
    <source>
        <dbReference type="EMBL" id="GAM63607.1"/>
    </source>
</evidence>
<sequence length="37" mass="4428">MIHTATLSALEKDRERQITFNQKQVEDVWGKLLSVWR</sequence>
<accession>A0A0B8PG52</accession>